<sequence>MSAWQEVRDLVAARETKTLADCVIALTEAERAEVARRLPGLLKEMRDTATRMTHGSRGVHDLDEDWWTAWERRRTVRGALAELGAPLRIAGAGTISGPAAAAAWLTRRELYPEWGPAPDPAEVVRVLVTRPAGWQADVAARLAGKIRRADDVRIAPLVLALLRASGVTPPAHDPLVVAWLTGPAADDDPLLGPLLPLIFEAEGAGRALREERLTPSPTPWLSLIGRLLRTGRVSRAELLDGCVSRFLRGGDAADLRFFVRLHELVEPAPQEAAGRVRDYLRLLPAAPGPVAELALTQVDRTGPHDDADVQEAIEALTFRPEAKLARAGLSRLDQEVRRRPTRAGELAPALVTALAHTSDDVRRRAVRIALRHAAAFRAGAKSIADAVPLLPADLGRELAAVFGGDVTAEGTPEPFTPAPLPVLPEPGPFPAPSVDHTTWDLREWVAREQWLAGFVERAGRDRAALRATLAPVFQDFSPHLYDMESWLDPDAWIAALAKEVIAPGTDPGVPDPEPAGLGLLVGITYSALRRLFGEPERPDPAVDLRRRSRLPEPAHVSPPHMFLLHRLDEIYQALREGTLPPVLLATPTVMTGHLDPRVLVDRLELCAAAGVEPLPADLQQALLRLPRGTHPFSAERAAHVRSQAAPAVAAWLAQGGLPDPEAGLKWGYIENAHEYLFEERDPGHAEQVRLVPVLRAEPTGHHLIDELLREPSKWRWDDHGHVMASWPSILPSHREVVSVNFLPHLLHQWNHPGVYPAYLEAVADADGPLGEATALIMAYFLADRRPDPVPVLLRMTSRGDLPAEAIGRQLALLLRRTWFETRPVLASLREAAHQGAHEQVWEILRALLPDLLPSAGERPNVTQTEAVALAADVAAWVGARGEIPAVSAHAPTGRPSRRSRFARECARLCDQLAG</sequence>
<comment type="caution">
    <text evidence="1">The sequence shown here is derived from an EMBL/GenBank/DDBJ whole genome shotgun (WGS) entry which is preliminary data.</text>
</comment>
<evidence type="ECO:0000313" key="1">
    <source>
        <dbReference type="EMBL" id="TLP58785.1"/>
    </source>
</evidence>
<gene>
    <name evidence="1" type="ORF">FED44_18270</name>
</gene>
<dbReference type="AlphaFoldDB" id="A0A5R8Z0E0"/>
<evidence type="ECO:0000313" key="2">
    <source>
        <dbReference type="Proteomes" id="UP000309033"/>
    </source>
</evidence>
<keyword evidence="2" id="KW-1185">Reference proteome</keyword>
<reference evidence="1" key="1">
    <citation type="submission" date="2019-05" db="EMBL/GenBank/DDBJ databases">
        <title>Isolation, diversity and antifungal activity of Actinobacteria from wheat.</title>
        <authorList>
            <person name="Yu B."/>
        </authorList>
    </citation>
    <scope>NUCLEOTIDE SEQUENCE [LARGE SCALE GENOMIC DNA]</scope>
    <source>
        <strain evidence="1">NEAU-HEGS1-5</strain>
    </source>
</reference>
<name>A0A5R8Z0E0_9ACTN</name>
<protein>
    <submittedName>
        <fullName evidence="1">Uncharacterized protein</fullName>
    </submittedName>
</protein>
<accession>A0A5R8Z0E0</accession>
<dbReference type="OrthoDB" id="3245799at2"/>
<dbReference type="Proteomes" id="UP000309033">
    <property type="component" value="Unassembled WGS sequence"/>
</dbReference>
<dbReference type="EMBL" id="VANP01000006">
    <property type="protein sequence ID" value="TLP58785.1"/>
    <property type="molecule type" value="Genomic_DNA"/>
</dbReference>
<organism evidence="1 2">
    <name type="scientific">Microbispora triticiradicis</name>
    <dbReference type="NCBI Taxonomy" id="2200763"/>
    <lineage>
        <taxon>Bacteria</taxon>
        <taxon>Bacillati</taxon>
        <taxon>Actinomycetota</taxon>
        <taxon>Actinomycetes</taxon>
        <taxon>Streptosporangiales</taxon>
        <taxon>Streptosporangiaceae</taxon>
        <taxon>Microbispora</taxon>
    </lineage>
</organism>
<proteinExistence type="predicted"/>